<evidence type="ECO:0000313" key="2">
    <source>
        <dbReference type="EMBL" id="CAG9091263.1"/>
    </source>
</evidence>
<evidence type="ECO:0000256" key="1">
    <source>
        <dbReference type="SAM" id="MobiDB-lite"/>
    </source>
</evidence>
<sequence length="91" mass="10207">MIGHNIAEPSRESSRDRLSNSGTLDREPAPPPLRPLPEALTFDMRHIVDIRSQAPSRESSRDRLSNSGTLEREPAPPPLRPLPEALTFDMR</sequence>
<feature type="compositionally biased region" description="Low complexity" evidence="1">
    <location>
        <begin position="82"/>
        <end position="91"/>
    </location>
</feature>
<gene>
    <name evidence="2" type="ORF">PLXY2_LOCUS961</name>
</gene>
<feature type="region of interest" description="Disordered" evidence="1">
    <location>
        <begin position="1"/>
        <end position="91"/>
    </location>
</feature>
<feature type="compositionally biased region" description="Basic and acidic residues" evidence="1">
    <location>
        <begin position="58"/>
        <end position="74"/>
    </location>
</feature>
<accession>A0A8S4D759</accession>
<dbReference type="AlphaFoldDB" id="A0A8S4D759"/>
<feature type="compositionally biased region" description="Basic and acidic residues" evidence="1">
    <location>
        <begin position="9"/>
        <end position="28"/>
    </location>
</feature>
<proteinExistence type="predicted"/>
<reference evidence="2" key="1">
    <citation type="submission" date="2020-11" db="EMBL/GenBank/DDBJ databases">
        <authorList>
            <person name="Whiteford S."/>
        </authorList>
    </citation>
    <scope>NUCLEOTIDE SEQUENCE</scope>
</reference>
<evidence type="ECO:0000313" key="3">
    <source>
        <dbReference type="Proteomes" id="UP000653454"/>
    </source>
</evidence>
<dbReference type="Proteomes" id="UP000653454">
    <property type="component" value="Unassembled WGS sequence"/>
</dbReference>
<comment type="caution">
    <text evidence="2">The sequence shown here is derived from an EMBL/GenBank/DDBJ whole genome shotgun (WGS) entry which is preliminary data.</text>
</comment>
<protein>
    <submittedName>
        <fullName evidence="2">(diamondback moth) hypothetical protein</fullName>
    </submittedName>
</protein>
<name>A0A8S4D759_PLUXY</name>
<keyword evidence="3" id="KW-1185">Reference proteome</keyword>
<organism evidence="2 3">
    <name type="scientific">Plutella xylostella</name>
    <name type="common">Diamondback moth</name>
    <name type="synonym">Plutella maculipennis</name>
    <dbReference type="NCBI Taxonomy" id="51655"/>
    <lineage>
        <taxon>Eukaryota</taxon>
        <taxon>Metazoa</taxon>
        <taxon>Ecdysozoa</taxon>
        <taxon>Arthropoda</taxon>
        <taxon>Hexapoda</taxon>
        <taxon>Insecta</taxon>
        <taxon>Pterygota</taxon>
        <taxon>Neoptera</taxon>
        <taxon>Endopterygota</taxon>
        <taxon>Lepidoptera</taxon>
        <taxon>Glossata</taxon>
        <taxon>Ditrysia</taxon>
        <taxon>Yponomeutoidea</taxon>
        <taxon>Plutellidae</taxon>
        <taxon>Plutella</taxon>
    </lineage>
</organism>
<dbReference type="EMBL" id="CAJHNJ030000002">
    <property type="protein sequence ID" value="CAG9091263.1"/>
    <property type="molecule type" value="Genomic_DNA"/>
</dbReference>